<proteinExistence type="inferred from homology"/>
<dbReference type="OrthoDB" id="10023951at2759"/>
<dbReference type="AlphaFoldDB" id="A0A7M5UMM6"/>
<dbReference type="InterPro" id="IPR005026">
    <property type="entry name" value="SAPAP"/>
</dbReference>
<evidence type="ECO:0000256" key="1">
    <source>
        <dbReference type="ARBA" id="ARBA00008839"/>
    </source>
</evidence>
<feature type="compositionally biased region" description="Polar residues" evidence="2">
    <location>
        <begin position="237"/>
        <end position="247"/>
    </location>
</feature>
<feature type="region of interest" description="Disordered" evidence="2">
    <location>
        <begin position="153"/>
        <end position="272"/>
    </location>
</feature>
<accession>A0A7M5UMM6</accession>
<sequence length="301" mass="33406">MEQSYVKLKIAEKEEKLRRDREKKTMKPVNGTAQKDGKYFLVRLEMEVEKINSLINSTEKDSRLAQLPDEASGKIRNAVGKAHLLLNKRFKQFRELCRDNIENDPDKKETKSSDLQGYWDMMYIQIEDVHALFNDIDKLRANNWLVTEDATDGYLKPQDDTKKGSSSTPKGKRKSTGKSPRTKTKTIDDEKVKREARSRLAAARKQAKLRAQQEATASNGGSPDDGSPDEGSPDSSINGSLNGSWTADKNEEAANSSLNTSLNSSSNSSSVELLSNGVDSLDIAAESRPVLKPNIEVNSVA</sequence>
<feature type="compositionally biased region" description="Basic residues" evidence="2">
    <location>
        <begin position="170"/>
        <end position="184"/>
    </location>
</feature>
<evidence type="ECO:0000313" key="3">
    <source>
        <dbReference type="EnsemblMetazoa" id="CLYHEMP012078.3"/>
    </source>
</evidence>
<dbReference type="Proteomes" id="UP000594262">
    <property type="component" value="Unplaced"/>
</dbReference>
<dbReference type="GO" id="GO:0023052">
    <property type="term" value="P:signaling"/>
    <property type="evidence" value="ECO:0007669"/>
    <property type="project" value="InterPro"/>
</dbReference>
<dbReference type="GO" id="GO:0060090">
    <property type="term" value="F:molecular adaptor activity"/>
    <property type="evidence" value="ECO:0007669"/>
    <property type="project" value="TreeGrafter"/>
</dbReference>
<dbReference type="PANTHER" id="PTHR12353">
    <property type="entry name" value="DISKS LARGE-ASSOCIATED PROTEIN DAP SAP90/PSD-95-ASSOCIATED PROTEIN"/>
    <property type="match status" value="1"/>
</dbReference>
<dbReference type="RefSeq" id="XP_066929363.1">
    <property type="nucleotide sequence ID" value="XM_067073262.1"/>
</dbReference>
<evidence type="ECO:0000256" key="2">
    <source>
        <dbReference type="SAM" id="MobiDB-lite"/>
    </source>
</evidence>
<feature type="compositionally biased region" description="Low complexity" evidence="2">
    <location>
        <begin position="199"/>
        <end position="225"/>
    </location>
</feature>
<dbReference type="EnsemblMetazoa" id="CLYHEMT012078.1">
    <property type="protein sequence ID" value="CLYHEMP012078.1"/>
    <property type="gene ID" value="CLYHEMG012078"/>
</dbReference>
<name>A0A7M5UMM6_9CNID</name>
<dbReference type="PANTHER" id="PTHR12353:SF31">
    <property type="entry name" value="LD44824P"/>
    <property type="match status" value="1"/>
</dbReference>
<feature type="compositionally biased region" description="Low complexity" evidence="2">
    <location>
        <begin position="255"/>
        <end position="272"/>
    </location>
</feature>
<organism evidence="3 4">
    <name type="scientific">Clytia hemisphaerica</name>
    <dbReference type="NCBI Taxonomy" id="252671"/>
    <lineage>
        <taxon>Eukaryota</taxon>
        <taxon>Metazoa</taxon>
        <taxon>Cnidaria</taxon>
        <taxon>Hydrozoa</taxon>
        <taxon>Hydroidolina</taxon>
        <taxon>Leptothecata</taxon>
        <taxon>Obeliida</taxon>
        <taxon>Clytiidae</taxon>
        <taxon>Clytia</taxon>
    </lineage>
</organism>
<dbReference type="GO" id="GO:0099572">
    <property type="term" value="C:postsynaptic specialization"/>
    <property type="evidence" value="ECO:0007669"/>
    <property type="project" value="TreeGrafter"/>
</dbReference>
<protein>
    <submittedName>
        <fullName evidence="3">Uncharacterized protein</fullName>
    </submittedName>
</protein>
<dbReference type="Pfam" id="PF03359">
    <property type="entry name" value="GKAP"/>
    <property type="match status" value="1"/>
</dbReference>
<dbReference type="RefSeq" id="XP_066929365.1">
    <property type="nucleotide sequence ID" value="XM_067073264.1"/>
</dbReference>
<dbReference type="EnsemblMetazoa" id="CLYHEMT012078.3">
    <property type="protein sequence ID" value="CLYHEMP012078.3"/>
    <property type="gene ID" value="CLYHEMG012078"/>
</dbReference>
<reference evidence="3" key="1">
    <citation type="submission" date="2021-01" db="UniProtKB">
        <authorList>
            <consortium name="EnsemblMetazoa"/>
        </authorList>
    </citation>
    <scope>IDENTIFICATION</scope>
</reference>
<evidence type="ECO:0000313" key="4">
    <source>
        <dbReference type="Proteomes" id="UP000594262"/>
    </source>
</evidence>
<dbReference type="GO" id="GO:0098978">
    <property type="term" value="C:glutamatergic synapse"/>
    <property type="evidence" value="ECO:0007669"/>
    <property type="project" value="TreeGrafter"/>
</dbReference>
<comment type="similarity">
    <text evidence="1">Belongs to the SAPAP family.</text>
</comment>
<dbReference type="RefSeq" id="XP_066929364.1">
    <property type="nucleotide sequence ID" value="XM_067073263.1"/>
</dbReference>
<dbReference type="GeneID" id="136816925"/>
<keyword evidence="4" id="KW-1185">Reference proteome</keyword>
<feature type="compositionally biased region" description="Basic and acidic residues" evidence="2">
    <location>
        <begin position="185"/>
        <end position="198"/>
    </location>
</feature>